<evidence type="ECO:0000256" key="1">
    <source>
        <dbReference type="PIRSR" id="PIRSR601310-1"/>
    </source>
</evidence>
<dbReference type="EMBL" id="FUYB01000010">
    <property type="protein sequence ID" value="SKA82471.1"/>
    <property type="molecule type" value="Genomic_DNA"/>
</dbReference>
<dbReference type="Proteomes" id="UP000190460">
    <property type="component" value="Unassembled WGS sequence"/>
</dbReference>
<dbReference type="SUPFAM" id="SSF54197">
    <property type="entry name" value="HIT-like"/>
    <property type="match status" value="1"/>
</dbReference>
<gene>
    <name evidence="5" type="ORF">SAMN02745130_02298</name>
</gene>
<dbReference type="RefSeq" id="WP_078922774.1">
    <property type="nucleotide sequence ID" value="NZ_FUYB01000010.1"/>
</dbReference>
<evidence type="ECO:0000256" key="3">
    <source>
        <dbReference type="PROSITE-ProRule" id="PRU00464"/>
    </source>
</evidence>
<evidence type="ECO:0000313" key="5">
    <source>
        <dbReference type="EMBL" id="SKA82471.1"/>
    </source>
</evidence>
<dbReference type="Pfam" id="PF01230">
    <property type="entry name" value="HIT"/>
    <property type="match status" value="1"/>
</dbReference>
<dbReference type="AlphaFoldDB" id="A0A1T4X0T0"/>
<dbReference type="InterPro" id="IPR011146">
    <property type="entry name" value="HIT-like"/>
</dbReference>
<evidence type="ECO:0000256" key="2">
    <source>
        <dbReference type="PIRSR" id="PIRSR601310-3"/>
    </source>
</evidence>
<evidence type="ECO:0000259" key="4">
    <source>
        <dbReference type="PROSITE" id="PS51084"/>
    </source>
</evidence>
<dbReference type="Gene3D" id="3.30.428.10">
    <property type="entry name" value="HIT-like"/>
    <property type="match status" value="1"/>
</dbReference>
<dbReference type="OrthoDB" id="9784774at2"/>
<dbReference type="PROSITE" id="PS00892">
    <property type="entry name" value="HIT_1"/>
    <property type="match status" value="1"/>
</dbReference>
<feature type="short sequence motif" description="Histidine triad motif" evidence="2 3">
    <location>
        <begin position="97"/>
        <end position="101"/>
    </location>
</feature>
<dbReference type="PROSITE" id="PS51084">
    <property type="entry name" value="HIT_2"/>
    <property type="match status" value="1"/>
</dbReference>
<feature type="active site" description="Tele-AMP-histidine intermediate" evidence="1">
    <location>
        <position position="99"/>
    </location>
</feature>
<feature type="domain" description="HIT" evidence="4">
    <location>
        <begin position="5"/>
        <end position="116"/>
    </location>
</feature>
<proteinExistence type="predicted"/>
<dbReference type="PRINTS" id="PR00332">
    <property type="entry name" value="HISTRIAD"/>
</dbReference>
<dbReference type="CDD" id="cd01276">
    <property type="entry name" value="PKCI_related"/>
    <property type="match status" value="1"/>
</dbReference>
<sequence>MTACLFCRIRDGEIPSTKVYEDEHLLAFKDIYPKAPLHVLIVPRKHIATINDLEESDAELAGRLFLAAKKIAAEAGYGDGYRVLMNCGEKGGQVIFHLHLHLMAGFYDHEQDQVSD</sequence>
<dbReference type="InterPro" id="IPR001310">
    <property type="entry name" value="Histidine_triad_HIT"/>
</dbReference>
<keyword evidence="6" id="KW-1185">Reference proteome</keyword>
<dbReference type="STRING" id="92487.SAMN02745130_02298"/>
<accession>A0A1T4X0T0</accession>
<dbReference type="InterPro" id="IPR019808">
    <property type="entry name" value="Histidine_triad_CS"/>
</dbReference>
<dbReference type="GO" id="GO:0003824">
    <property type="term" value="F:catalytic activity"/>
    <property type="evidence" value="ECO:0007669"/>
    <property type="project" value="InterPro"/>
</dbReference>
<organism evidence="5 6">
    <name type="scientific">Thiothrix eikelboomii</name>
    <dbReference type="NCBI Taxonomy" id="92487"/>
    <lineage>
        <taxon>Bacteria</taxon>
        <taxon>Pseudomonadati</taxon>
        <taxon>Pseudomonadota</taxon>
        <taxon>Gammaproteobacteria</taxon>
        <taxon>Thiotrichales</taxon>
        <taxon>Thiotrichaceae</taxon>
        <taxon>Thiothrix</taxon>
    </lineage>
</organism>
<protein>
    <submittedName>
        <fullName evidence="5">Histidine triad (HIT) family protein</fullName>
    </submittedName>
</protein>
<reference evidence="5 6" key="1">
    <citation type="submission" date="2017-02" db="EMBL/GenBank/DDBJ databases">
        <authorList>
            <person name="Peterson S.W."/>
        </authorList>
    </citation>
    <scope>NUCLEOTIDE SEQUENCE [LARGE SCALE GENOMIC DNA]</scope>
    <source>
        <strain evidence="5 6">ATCC 49788</strain>
    </source>
</reference>
<name>A0A1T4X0T0_9GAMM</name>
<dbReference type="InterPro" id="IPR036265">
    <property type="entry name" value="HIT-like_sf"/>
</dbReference>
<evidence type="ECO:0000313" key="6">
    <source>
        <dbReference type="Proteomes" id="UP000190460"/>
    </source>
</evidence>
<dbReference type="PANTHER" id="PTHR23089">
    <property type="entry name" value="HISTIDINE TRIAD HIT PROTEIN"/>
    <property type="match status" value="1"/>
</dbReference>